<accession>A0A2A5S2Z9</accession>
<dbReference type="InterPro" id="IPR013783">
    <property type="entry name" value="Ig-like_fold"/>
</dbReference>
<name>A0A2A5S2Z9_9LACT</name>
<proteinExistence type="predicted"/>
<keyword evidence="3" id="KW-0433">Leucine-rich repeat</keyword>
<dbReference type="Gene3D" id="3.10.20.320">
    <property type="entry name" value="Putative peptidoglycan bound protein (lpxtg motif)"/>
    <property type="match status" value="1"/>
</dbReference>
<evidence type="ECO:0000256" key="4">
    <source>
        <dbReference type="ARBA" id="ARBA00022729"/>
    </source>
</evidence>
<dbReference type="AlphaFoldDB" id="A0A2A5S2Z9"/>
<dbReference type="PROSITE" id="PS51450">
    <property type="entry name" value="LRR"/>
    <property type="match status" value="1"/>
</dbReference>
<dbReference type="SUPFAM" id="SSF52058">
    <property type="entry name" value="L domain-like"/>
    <property type="match status" value="1"/>
</dbReference>
<keyword evidence="8" id="KW-0812">Transmembrane</keyword>
<evidence type="ECO:0000256" key="5">
    <source>
        <dbReference type="ARBA" id="ARBA00022737"/>
    </source>
</evidence>
<dbReference type="Pfam" id="PF07523">
    <property type="entry name" value="Big_3"/>
    <property type="match status" value="1"/>
</dbReference>
<keyword evidence="8" id="KW-0472">Membrane</keyword>
<dbReference type="Proteomes" id="UP000218282">
    <property type="component" value="Unassembled WGS sequence"/>
</dbReference>
<dbReference type="InterPro" id="IPR009459">
    <property type="entry name" value="MucBP_dom"/>
</dbReference>
<dbReference type="EMBL" id="JXJW01000005">
    <property type="protein sequence ID" value="PCS07822.1"/>
    <property type="molecule type" value="Genomic_DNA"/>
</dbReference>
<keyword evidence="8" id="KW-1133">Transmembrane helix</keyword>
<feature type="compositionally biased region" description="Polar residues" evidence="7">
    <location>
        <begin position="493"/>
        <end position="504"/>
    </location>
</feature>
<reference evidence="10 11" key="1">
    <citation type="submission" date="2014-12" db="EMBL/GenBank/DDBJ databases">
        <title>Draft genome sequences of 10 type strains of Lactococcus.</title>
        <authorList>
            <person name="Sun Z."/>
            <person name="Zhong Z."/>
            <person name="Liu W."/>
            <person name="Zhang W."/>
            <person name="Zhang H."/>
        </authorList>
    </citation>
    <scope>NUCLEOTIDE SEQUENCE [LARGE SCALE GENOMIC DNA]</scope>
    <source>
        <strain evidence="10 11">DSM 6634</strain>
    </source>
</reference>
<dbReference type="Gene3D" id="2.60.40.10">
    <property type="entry name" value="Immunoglobulins"/>
    <property type="match status" value="1"/>
</dbReference>
<keyword evidence="1" id="KW-0134">Cell wall</keyword>
<dbReference type="Gene3D" id="3.80.10.10">
    <property type="entry name" value="Ribonuclease Inhibitor"/>
    <property type="match status" value="1"/>
</dbReference>
<keyword evidence="5" id="KW-0677">Repeat</keyword>
<dbReference type="InterPro" id="IPR032675">
    <property type="entry name" value="LRR_dom_sf"/>
</dbReference>
<evidence type="ECO:0000256" key="7">
    <source>
        <dbReference type="SAM" id="MobiDB-lite"/>
    </source>
</evidence>
<dbReference type="InterPro" id="IPR025875">
    <property type="entry name" value="Leu-rich_rpt_4"/>
</dbReference>
<feature type="region of interest" description="Disordered" evidence="7">
    <location>
        <begin position="467"/>
        <end position="504"/>
    </location>
</feature>
<dbReference type="PANTHER" id="PTHR46652:SF3">
    <property type="entry name" value="LEUCINE-RICH REPEAT-CONTAINING PROTEIN 9"/>
    <property type="match status" value="1"/>
</dbReference>
<feature type="compositionally biased region" description="Low complexity" evidence="7">
    <location>
        <begin position="481"/>
        <end position="492"/>
    </location>
</feature>
<dbReference type="Pfam" id="PF06458">
    <property type="entry name" value="MucBP"/>
    <property type="match status" value="1"/>
</dbReference>
<evidence type="ECO:0000256" key="6">
    <source>
        <dbReference type="ARBA" id="ARBA00023088"/>
    </source>
</evidence>
<dbReference type="Pfam" id="PF12799">
    <property type="entry name" value="LRR_4"/>
    <property type="match status" value="1"/>
</dbReference>
<protein>
    <recommendedName>
        <fullName evidence="9">Gram-positive cocci surface proteins LPxTG domain-containing protein</fullName>
    </recommendedName>
</protein>
<dbReference type="Pfam" id="PF00746">
    <property type="entry name" value="Gram_pos_anchor"/>
    <property type="match status" value="1"/>
</dbReference>
<dbReference type="PANTHER" id="PTHR46652">
    <property type="entry name" value="LEUCINE-RICH REPEAT AND IQ DOMAIN-CONTAINING PROTEIN 1-RELATED"/>
    <property type="match status" value="1"/>
</dbReference>
<sequence>MEKLQTDELPVSLEETAPTVIDEKNVDDVKVPAISEQKAIGEAKDAAVDSQSVAEAAQISDDKAIKLADVSLHDTTKLGTTAKEIVFPDQVVAQQIRKELGLPSDSPITEEDMSHLIDIYLSGVSNIEGLQYAVNLTGIGIQKSGTVSLEPLRNLTKMTSIGLYKTEISDISPLENLINLKTLRLSRNKIKDVTSLKNLSAISTSFFELNHNEIADFSPLKVLVDRGIMFTKQNQTIRLAEQVLGKNDINRIPNPLRDEKGNSVKPPLASLVGGLGYDEETNELLLDGSQLVEGSGEVSFDFVTGKLKTDMSGTVTIPYQRITAQPVTVTYVNQEGLAIHDSKVITGNVSDTYDTTTDVYKLVIPGYVLDESDLPSNAIGTISGMPQTVTYRYKESQAQIDAKDSTLFVGDNWRPADNFISATDKLGKSVDFSDIVVSGVADISKVGTYEISYTIPGASKTITVTVKEKDTPSSDTVTPGSSSDDSVQSESSKTPAGNSQNKLPSTGEYNVKALSLLGLVLLVSVAIVCFVRKRRLD</sequence>
<dbReference type="InterPro" id="IPR022038">
    <property type="entry name" value="Ig-like_bact"/>
</dbReference>
<evidence type="ECO:0000256" key="8">
    <source>
        <dbReference type="SAM" id="Phobius"/>
    </source>
</evidence>
<gene>
    <name evidence="10" type="ORF">RU86_GL001879</name>
</gene>
<keyword evidence="11" id="KW-1185">Reference proteome</keyword>
<feature type="domain" description="Gram-positive cocci surface proteins LPxTG" evidence="9">
    <location>
        <begin position="503"/>
        <end position="537"/>
    </location>
</feature>
<dbReference type="NCBIfam" id="TIGR01167">
    <property type="entry name" value="LPXTG_anchor"/>
    <property type="match status" value="1"/>
</dbReference>
<keyword evidence="2" id="KW-0964">Secreted</keyword>
<evidence type="ECO:0000256" key="2">
    <source>
        <dbReference type="ARBA" id="ARBA00022525"/>
    </source>
</evidence>
<evidence type="ECO:0000313" key="10">
    <source>
        <dbReference type="EMBL" id="PCS07822.1"/>
    </source>
</evidence>
<organism evidence="10 11">
    <name type="scientific">Pseudolactococcus piscium</name>
    <dbReference type="NCBI Taxonomy" id="1364"/>
    <lineage>
        <taxon>Bacteria</taxon>
        <taxon>Bacillati</taxon>
        <taxon>Bacillota</taxon>
        <taxon>Bacilli</taxon>
        <taxon>Lactobacillales</taxon>
        <taxon>Streptococcaceae</taxon>
        <taxon>Pseudolactococcus</taxon>
    </lineage>
</organism>
<dbReference type="InterPro" id="IPR019931">
    <property type="entry name" value="LPXTG_anchor"/>
</dbReference>
<feature type="transmembrane region" description="Helical" evidence="8">
    <location>
        <begin position="513"/>
        <end position="531"/>
    </location>
</feature>
<evidence type="ECO:0000256" key="3">
    <source>
        <dbReference type="ARBA" id="ARBA00022614"/>
    </source>
</evidence>
<evidence type="ECO:0000259" key="9">
    <source>
        <dbReference type="PROSITE" id="PS50847"/>
    </source>
</evidence>
<evidence type="ECO:0000256" key="1">
    <source>
        <dbReference type="ARBA" id="ARBA00022512"/>
    </source>
</evidence>
<keyword evidence="6" id="KW-0572">Peptidoglycan-anchor</keyword>
<dbReference type="InterPro" id="IPR001611">
    <property type="entry name" value="Leu-rich_rpt"/>
</dbReference>
<keyword evidence="4" id="KW-0732">Signal</keyword>
<dbReference type="InterPro" id="IPR050836">
    <property type="entry name" value="SDS22/Internalin_LRR"/>
</dbReference>
<dbReference type="PROSITE" id="PS50847">
    <property type="entry name" value="GRAM_POS_ANCHORING"/>
    <property type="match status" value="1"/>
</dbReference>
<evidence type="ECO:0000313" key="11">
    <source>
        <dbReference type="Proteomes" id="UP000218282"/>
    </source>
</evidence>
<comment type="caution">
    <text evidence="10">The sequence shown here is derived from an EMBL/GenBank/DDBJ whole genome shotgun (WGS) entry which is preliminary data.</text>
</comment>